<comment type="similarity">
    <text evidence="4">Belongs to the PEP-utilizing enzyme family.</text>
</comment>
<dbReference type="AlphaFoldDB" id="X1TNM7"/>
<evidence type="ECO:0000256" key="6">
    <source>
        <dbReference type="ARBA" id="ARBA00022679"/>
    </source>
</evidence>
<dbReference type="UniPathway" id="UPA00138"/>
<evidence type="ECO:0000313" key="15">
    <source>
        <dbReference type="EMBL" id="GAJ06933.1"/>
    </source>
</evidence>
<evidence type="ECO:0000256" key="4">
    <source>
        <dbReference type="ARBA" id="ARBA00007837"/>
    </source>
</evidence>
<name>X1TNM7_9ZZZZ</name>
<proteinExistence type="inferred from homology"/>
<dbReference type="Pfam" id="PF01326">
    <property type="entry name" value="PPDK_N"/>
    <property type="match status" value="1"/>
</dbReference>
<comment type="cofactor">
    <cofactor evidence="1">
        <name>Mg(2+)</name>
        <dbReference type="ChEBI" id="CHEBI:18420"/>
    </cofactor>
</comment>
<dbReference type="GO" id="GO:0008986">
    <property type="term" value="F:pyruvate, water dikinase activity"/>
    <property type="evidence" value="ECO:0007669"/>
    <property type="project" value="UniProtKB-EC"/>
</dbReference>
<dbReference type="PANTHER" id="PTHR43030">
    <property type="entry name" value="PHOSPHOENOLPYRUVATE SYNTHASE"/>
    <property type="match status" value="1"/>
</dbReference>
<evidence type="ECO:0000256" key="2">
    <source>
        <dbReference type="ARBA" id="ARBA00002988"/>
    </source>
</evidence>
<accession>X1TNM7</accession>
<evidence type="ECO:0000256" key="9">
    <source>
        <dbReference type="ARBA" id="ARBA00022777"/>
    </source>
</evidence>
<dbReference type="Gene3D" id="3.30.1490.20">
    <property type="entry name" value="ATP-grasp fold, A domain"/>
    <property type="match status" value="1"/>
</dbReference>
<sequence>PKDLILEIKDNLKKLNSLRISIRSSAANEDSLKASFAGLHDTFLNINSKSDLILDYTKRCWASFFNERAATYRIKKGLPHLGGMAVIIQKMIPAEVSGVTFTVHPTNKNALLIEASYGLGDIIVSGEIEPDDYVVDRETLIIIDKKIGNKSKMSICQNEEIGVIEVKKELAKKQVLSDNKMEEVAQICQKVEKIFNYPQDIEWSISKNKLWLLQQYTEYLLPSKL</sequence>
<evidence type="ECO:0000256" key="12">
    <source>
        <dbReference type="ARBA" id="ARBA00033470"/>
    </source>
</evidence>
<evidence type="ECO:0000256" key="11">
    <source>
        <dbReference type="ARBA" id="ARBA00022842"/>
    </source>
</evidence>
<dbReference type="EC" id="2.7.9.2" evidence="5"/>
<dbReference type="InterPro" id="IPR013815">
    <property type="entry name" value="ATP_grasp_subdomain_1"/>
</dbReference>
<keyword evidence="11" id="KW-0460">Magnesium</keyword>
<evidence type="ECO:0000256" key="13">
    <source>
        <dbReference type="ARBA" id="ARBA00047700"/>
    </source>
</evidence>
<dbReference type="SUPFAM" id="SSF56059">
    <property type="entry name" value="Glutathione synthetase ATP-binding domain-like"/>
    <property type="match status" value="1"/>
</dbReference>
<protein>
    <recommendedName>
        <fullName evidence="5">pyruvate, water dikinase</fullName>
        <ecNumber evidence="5">2.7.9.2</ecNumber>
    </recommendedName>
    <alternativeName>
        <fullName evidence="12">Pyruvate, water dikinase</fullName>
    </alternativeName>
</protein>
<comment type="pathway">
    <text evidence="3">Carbohydrate biosynthesis; gluconeogenesis.</text>
</comment>
<evidence type="ECO:0000256" key="5">
    <source>
        <dbReference type="ARBA" id="ARBA00011996"/>
    </source>
</evidence>
<dbReference type="InterPro" id="IPR006319">
    <property type="entry name" value="PEP_synth"/>
</dbReference>
<feature type="domain" description="Pyruvate phosphate dikinase AMP/ATP-binding" evidence="14">
    <location>
        <begin position="1"/>
        <end position="218"/>
    </location>
</feature>
<keyword evidence="6" id="KW-0808">Transferase</keyword>
<evidence type="ECO:0000259" key="14">
    <source>
        <dbReference type="Pfam" id="PF01326"/>
    </source>
</evidence>
<keyword evidence="9" id="KW-0418">Kinase</keyword>
<evidence type="ECO:0000256" key="1">
    <source>
        <dbReference type="ARBA" id="ARBA00001946"/>
    </source>
</evidence>
<keyword evidence="7" id="KW-0479">Metal-binding</keyword>
<dbReference type="PANTHER" id="PTHR43030:SF1">
    <property type="entry name" value="PHOSPHOENOLPYRUVATE SYNTHASE"/>
    <property type="match status" value="1"/>
</dbReference>
<comment type="catalytic activity">
    <reaction evidence="13">
        <text>pyruvate + ATP + H2O = phosphoenolpyruvate + AMP + phosphate + 2 H(+)</text>
        <dbReference type="Rhea" id="RHEA:11364"/>
        <dbReference type="ChEBI" id="CHEBI:15361"/>
        <dbReference type="ChEBI" id="CHEBI:15377"/>
        <dbReference type="ChEBI" id="CHEBI:15378"/>
        <dbReference type="ChEBI" id="CHEBI:30616"/>
        <dbReference type="ChEBI" id="CHEBI:43474"/>
        <dbReference type="ChEBI" id="CHEBI:58702"/>
        <dbReference type="ChEBI" id="CHEBI:456215"/>
        <dbReference type="EC" id="2.7.9.2"/>
    </reaction>
</comment>
<organism evidence="15">
    <name type="scientific">marine sediment metagenome</name>
    <dbReference type="NCBI Taxonomy" id="412755"/>
    <lineage>
        <taxon>unclassified sequences</taxon>
        <taxon>metagenomes</taxon>
        <taxon>ecological metagenomes</taxon>
    </lineage>
</organism>
<gene>
    <name evidence="15" type="ORF">S12H4_45156</name>
</gene>
<dbReference type="GO" id="GO:0005524">
    <property type="term" value="F:ATP binding"/>
    <property type="evidence" value="ECO:0007669"/>
    <property type="project" value="UniProtKB-KW"/>
</dbReference>
<evidence type="ECO:0000256" key="8">
    <source>
        <dbReference type="ARBA" id="ARBA00022741"/>
    </source>
</evidence>
<keyword evidence="8" id="KW-0547">Nucleotide-binding</keyword>
<evidence type="ECO:0000256" key="3">
    <source>
        <dbReference type="ARBA" id="ARBA00004742"/>
    </source>
</evidence>
<reference evidence="15" key="1">
    <citation type="journal article" date="2014" name="Front. Microbiol.">
        <title>High frequency of phylogenetically diverse reductive dehalogenase-homologous genes in deep subseafloor sedimentary metagenomes.</title>
        <authorList>
            <person name="Kawai M."/>
            <person name="Futagami T."/>
            <person name="Toyoda A."/>
            <person name="Takaki Y."/>
            <person name="Nishi S."/>
            <person name="Hori S."/>
            <person name="Arai W."/>
            <person name="Tsubouchi T."/>
            <person name="Morono Y."/>
            <person name="Uchiyama I."/>
            <person name="Ito T."/>
            <person name="Fujiyama A."/>
            <person name="Inagaki F."/>
            <person name="Takami H."/>
        </authorList>
    </citation>
    <scope>NUCLEOTIDE SEQUENCE</scope>
    <source>
        <strain evidence="15">Expedition CK06-06</strain>
    </source>
</reference>
<dbReference type="Gene3D" id="3.30.470.20">
    <property type="entry name" value="ATP-grasp fold, B domain"/>
    <property type="match status" value="1"/>
</dbReference>
<comment type="function">
    <text evidence="2">Catalyzes the phosphorylation of pyruvate to phosphoenolpyruvate.</text>
</comment>
<comment type="caution">
    <text evidence="15">The sequence shown here is derived from an EMBL/GenBank/DDBJ whole genome shotgun (WGS) entry which is preliminary data.</text>
</comment>
<feature type="non-terminal residue" evidence="15">
    <location>
        <position position="1"/>
    </location>
</feature>
<dbReference type="InterPro" id="IPR002192">
    <property type="entry name" value="PPDK_AMP/ATP-bd"/>
</dbReference>
<evidence type="ECO:0000256" key="7">
    <source>
        <dbReference type="ARBA" id="ARBA00022723"/>
    </source>
</evidence>
<dbReference type="GO" id="GO:0006094">
    <property type="term" value="P:gluconeogenesis"/>
    <property type="evidence" value="ECO:0007669"/>
    <property type="project" value="UniProtKB-UniPathway"/>
</dbReference>
<dbReference type="EMBL" id="BARW01027891">
    <property type="protein sequence ID" value="GAJ06933.1"/>
    <property type="molecule type" value="Genomic_DNA"/>
</dbReference>
<dbReference type="GO" id="GO:0046872">
    <property type="term" value="F:metal ion binding"/>
    <property type="evidence" value="ECO:0007669"/>
    <property type="project" value="UniProtKB-KW"/>
</dbReference>
<evidence type="ECO:0000256" key="10">
    <source>
        <dbReference type="ARBA" id="ARBA00022840"/>
    </source>
</evidence>
<keyword evidence="10" id="KW-0067">ATP-binding</keyword>